<dbReference type="PROSITE" id="PS50110">
    <property type="entry name" value="RESPONSE_REGULATORY"/>
    <property type="match status" value="1"/>
</dbReference>
<dbReference type="RefSeq" id="WP_379876284.1">
    <property type="nucleotide sequence ID" value="NZ_JBHUIP010000010.1"/>
</dbReference>
<keyword evidence="6" id="KW-0808">Transferase</keyword>
<evidence type="ECO:0000259" key="5">
    <source>
        <dbReference type="PROSITE" id="PS50887"/>
    </source>
</evidence>
<dbReference type="InterPro" id="IPR000160">
    <property type="entry name" value="GGDEF_dom"/>
</dbReference>
<evidence type="ECO:0000256" key="2">
    <source>
        <dbReference type="ARBA" id="ARBA00034247"/>
    </source>
</evidence>
<dbReference type="PANTHER" id="PTHR45138">
    <property type="entry name" value="REGULATORY COMPONENTS OF SENSORY TRANSDUCTION SYSTEM"/>
    <property type="match status" value="1"/>
</dbReference>
<keyword evidence="7" id="KW-1185">Reference proteome</keyword>
<sequence length="306" mass="33651">MTELGMVPATILLVDDDPISIRLLRSILKDDGEVIFATNGEEAIRLAQTQQPDVILLDAEMPGLDGFAVCERLKQDEVTARSAVIFVTAHNDTERETRALDIGAVDFITKPVSPPIVKARVRAHIKLKQQGDHLRRLAAVDGLTGIANRRVFDETLARELKRAGRSRHPLGLVLLDVDFFKLYNDRYGHLEGDACLRAVAQALHKLSRRPADTVARYGGEEFALILPDIDRPGVEQFGGIICDTIRNLKLPHEASKVHEFVTVSVGLALLPGGAEVTSEAMIRKADELLYQAKLGGRDRFIVGDIA</sequence>
<evidence type="ECO:0000313" key="7">
    <source>
        <dbReference type="Proteomes" id="UP001597295"/>
    </source>
</evidence>
<feature type="domain" description="GGDEF" evidence="5">
    <location>
        <begin position="168"/>
        <end position="305"/>
    </location>
</feature>
<comment type="caution">
    <text evidence="6">The sequence shown here is derived from an EMBL/GenBank/DDBJ whole genome shotgun (WGS) entry which is preliminary data.</text>
</comment>
<proteinExistence type="predicted"/>
<evidence type="ECO:0000259" key="4">
    <source>
        <dbReference type="PROSITE" id="PS50110"/>
    </source>
</evidence>
<dbReference type="Gene3D" id="3.40.50.2300">
    <property type="match status" value="1"/>
</dbReference>
<dbReference type="InterPro" id="IPR001789">
    <property type="entry name" value="Sig_transdc_resp-reg_receiver"/>
</dbReference>
<dbReference type="SUPFAM" id="SSF52172">
    <property type="entry name" value="CheY-like"/>
    <property type="match status" value="1"/>
</dbReference>
<evidence type="ECO:0000256" key="1">
    <source>
        <dbReference type="ARBA" id="ARBA00012528"/>
    </source>
</evidence>
<accession>A0ABW5DQ48</accession>
<keyword evidence="3" id="KW-0597">Phosphoprotein</keyword>
<protein>
    <recommendedName>
        <fullName evidence="1">diguanylate cyclase</fullName>
        <ecNumber evidence="1">2.7.7.65</ecNumber>
    </recommendedName>
</protein>
<dbReference type="PANTHER" id="PTHR45138:SF9">
    <property type="entry name" value="DIGUANYLATE CYCLASE DGCM-RELATED"/>
    <property type="match status" value="1"/>
</dbReference>
<dbReference type="Gene3D" id="3.30.70.270">
    <property type="match status" value="1"/>
</dbReference>
<feature type="modified residue" description="4-aspartylphosphate" evidence="3">
    <location>
        <position position="58"/>
    </location>
</feature>
<dbReference type="Pfam" id="PF00072">
    <property type="entry name" value="Response_reg"/>
    <property type="match status" value="1"/>
</dbReference>
<evidence type="ECO:0000313" key="6">
    <source>
        <dbReference type="EMBL" id="MFD2263293.1"/>
    </source>
</evidence>
<dbReference type="EC" id="2.7.7.65" evidence="1"/>
<keyword evidence="6" id="KW-0548">Nucleotidyltransferase</keyword>
<evidence type="ECO:0000256" key="3">
    <source>
        <dbReference type="PROSITE-ProRule" id="PRU00169"/>
    </source>
</evidence>
<dbReference type="SMART" id="SM00448">
    <property type="entry name" value="REC"/>
    <property type="match status" value="1"/>
</dbReference>
<dbReference type="PROSITE" id="PS50887">
    <property type="entry name" value="GGDEF"/>
    <property type="match status" value="1"/>
</dbReference>
<dbReference type="InterPro" id="IPR043128">
    <property type="entry name" value="Rev_trsase/Diguanyl_cyclase"/>
</dbReference>
<dbReference type="CDD" id="cd01949">
    <property type="entry name" value="GGDEF"/>
    <property type="match status" value="1"/>
</dbReference>
<dbReference type="InterPro" id="IPR050469">
    <property type="entry name" value="Diguanylate_Cyclase"/>
</dbReference>
<dbReference type="SMART" id="SM00267">
    <property type="entry name" value="GGDEF"/>
    <property type="match status" value="1"/>
</dbReference>
<dbReference type="SUPFAM" id="SSF55073">
    <property type="entry name" value="Nucleotide cyclase"/>
    <property type="match status" value="1"/>
</dbReference>
<dbReference type="NCBIfam" id="TIGR00254">
    <property type="entry name" value="GGDEF"/>
    <property type="match status" value="1"/>
</dbReference>
<dbReference type="InterPro" id="IPR029787">
    <property type="entry name" value="Nucleotide_cyclase"/>
</dbReference>
<gene>
    <name evidence="6" type="ORF">ACFSM5_10370</name>
</gene>
<dbReference type="Pfam" id="PF00990">
    <property type="entry name" value="GGDEF"/>
    <property type="match status" value="1"/>
</dbReference>
<dbReference type="GO" id="GO:0052621">
    <property type="term" value="F:diguanylate cyclase activity"/>
    <property type="evidence" value="ECO:0007669"/>
    <property type="project" value="UniProtKB-EC"/>
</dbReference>
<organism evidence="6 7">
    <name type="scientific">Lacibacterium aquatile</name>
    <dbReference type="NCBI Taxonomy" id="1168082"/>
    <lineage>
        <taxon>Bacteria</taxon>
        <taxon>Pseudomonadati</taxon>
        <taxon>Pseudomonadota</taxon>
        <taxon>Alphaproteobacteria</taxon>
        <taxon>Rhodospirillales</taxon>
        <taxon>Rhodospirillaceae</taxon>
    </lineage>
</organism>
<dbReference type="EMBL" id="JBHUIP010000010">
    <property type="protein sequence ID" value="MFD2263293.1"/>
    <property type="molecule type" value="Genomic_DNA"/>
</dbReference>
<comment type="catalytic activity">
    <reaction evidence="2">
        <text>2 GTP = 3',3'-c-di-GMP + 2 diphosphate</text>
        <dbReference type="Rhea" id="RHEA:24898"/>
        <dbReference type="ChEBI" id="CHEBI:33019"/>
        <dbReference type="ChEBI" id="CHEBI:37565"/>
        <dbReference type="ChEBI" id="CHEBI:58805"/>
        <dbReference type="EC" id="2.7.7.65"/>
    </reaction>
</comment>
<dbReference type="InterPro" id="IPR011006">
    <property type="entry name" value="CheY-like_superfamily"/>
</dbReference>
<dbReference type="Proteomes" id="UP001597295">
    <property type="component" value="Unassembled WGS sequence"/>
</dbReference>
<feature type="domain" description="Response regulatory" evidence="4">
    <location>
        <begin position="10"/>
        <end position="125"/>
    </location>
</feature>
<reference evidence="7" key="1">
    <citation type="journal article" date="2019" name="Int. J. Syst. Evol. Microbiol.">
        <title>The Global Catalogue of Microorganisms (GCM) 10K type strain sequencing project: providing services to taxonomists for standard genome sequencing and annotation.</title>
        <authorList>
            <consortium name="The Broad Institute Genomics Platform"/>
            <consortium name="The Broad Institute Genome Sequencing Center for Infectious Disease"/>
            <person name="Wu L."/>
            <person name="Ma J."/>
        </authorList>
    </citation>
    <scope>NUCLEOTIDE SEQUENCE [LARGE SCALE GENOMIC DNA]</scope>
    <source>
        <strain evidence="7">CGMCC 1.19062</strain>
    </source>
</reference>
<name>A0ABW5DQ48_9PROT</name>